<keyword evidence="11" id="KW-1185">Reference proteome</keyword>
<evidence type="ECO:0000256" key="5">
    <source>
        <dbReference type="ARBA" id="ARBA00022989"/>
    </source>
</evidence>
<dbReference type="EMBL" id="ML158631">
    <property type="protein sequence ID" value="THK33051.1"/>
    <property type="molecule type" value="Genomic_DNA"/>
</dbReference>
<dbReference type="GO" id="GO:0007165">
    <property type="term" value="P:signal transduction"/>
    <property type="evidence" value="ECO:0007669"/>
    <property type="project" value="UniProtKB-KW"/>
</dbReference>
<dbReference type="GO" id="GO:0005886">
    <property type="term" value="C:plasma membrane"/>
    <property type="evidence" value="ECO:0007669"/>
    <property type="project" value="UniProtKB-SubCell"/>
</dbReference>
<comment type="subcellular location">
    <subcellularLocation>
        <location evidence="1">Cell membrane</location>
        <topology evidence="1">Multi-pass membrane protein</topology>
    </subcellularLocation>
</comment>
<dbReference type="InterPro" id="IPR009318">
    <property type="entry name" value="Gustatory_rcpt"/>
</dbReference>
<feature type="transmembrane region" description="Helical" evidence="9">
    <location>
        <begin position="120"/>
        <end position="138"/>
    </location>
</feature>
<name>A0A4E0RYZ4_9HYME</name>
<evidence type="ECO:0000256" key="4">
    <source>
        <dbReference type="ARBA" id="ARBA00022692"/>
    </source>
</evidence>
<evidence type="ECO:0000256" key="2">
    <source>
        <dbReference type="ARBA" id="ARBA00005327"/>
    </source>
</evidence>
<proteinExistence type="inferred from homology"/>
<evidence type="ECO:0000256" key="6">
    <source>
        <dbReference type="ARBA" id="ARBA00023136"/>
    </source>
</evidence>
<accession>A0A4E0RYZ4</accession>
<feature type="transmembrane region" description="Helical" evidence="9">
    <location>
        <begin position="250"/>
        <end position="268"/>
    </location>
</feature>
<keyword evidence="3" id="KW-1003">Cell membrane</keyword>
<dbReference type="PANTHER" id="PTHR21421:SF29">
    <property type="entry name" value="GUSTATORY RECEPTOR 5A FOR TREHALOSE-RELATED"/>
    <property type="match status" value="1"/>
</dbReference>
<gene>
    <name evidence="10" type="primary">Gr1</name>
    <name evidence="10" type="ORF">DALL_DALL000237</name>
</gene>
<keyword evidence="4 9" id="KW-0812">Transmembrane</keyword>
<sequence>MTLWFFRVFPVEYHTGRWTPLKSDPPIAEMTTPTVNPTNFVQNSDSLHTALKPIINLAQCFAVFPVNGANTPDSSHLKFTWRSLKILYSMVVLALSTIMTGASIHRILSSTFTSPKMTTLVFFGTSCVTNVLFLRLAMRWPEIAAKWEKIERELATRHRRTSKYNLVTRYKIIAVTIMAIALIEHTLSLVSGYLSASECAQLQGDPDVLGVYFQTQFPQVFNKTVYSIWKGLMVQSINVLTTFSWNFLDLFLILMSTALTYHFGLLNARLNSIKDKTMPEWWWAEARIDYNRLASLTRQVDSDISGLILLSFGINLYFICMQLMYSFNRVPNVIRTIYFGFSFGAVIARTAAVSLSAASVHDESLLPAPVLYSVSSSSYSTEVVRFLSQVTTDTIGLTGMKFFSITRSLVLTVAGTIITYELVLVQFNAVQQVNPSNLTNACELK</sequence>
<evidence type="ECO:0000256" key="9">
    <source>
        <dbReference type="SAM" id="Phobius"/>
    </source>
</evidence>
<dbReference type="PIRSF" id="PIRSF038981">
    <property type="entry name" value="GRP"/>
    <property type="match status" value="1"/>
</dbReference>
<organism evidence="10 11">
    <name type="scientific">Diachasma alloeum</name>
    <dbReference type="NCBI Taxonomy" id="454923"/>
    <lineage>
        <taxon>Eukaryota</taxon>
        <taxon>Metazoa</taxon>
        <taxon>Ecdysozoa</taxon>
        <taxon>Arthropoda</taxon>
        <taxon>Hexapoda</taxon>
        <taxon>Insecta</taxon>
        <taxon>Pterygota</taxon>
        <taxon>Neoptera</taxon>
        <taxon>Endopterygota</taxon>
        <taxon>Hymenoptera</taxon>
        <taxon>Apocrita</taxon>
        <taxon>Ichneumonoidea</taxon>
        <taxon>Braconidae</taxon>
        <taxon>Opiinae</taxon>
        <taxon>Diachasma</taxon>
    </lineage>
</organism>
<reference evidence="10" key="1">
    <citation type="submission" date="2019-02" db="EMBL/GenBank/DDBJ databases">
        <title>Genome of the parasitoid wasp Diachasma alloeum, an emerging model for ecological speciation and transitions to asexual reproduction.</title>
        <authorList>
            <person name="Robertson H.M."/>
            <person name="Walden K.K."/>
            <person name="Tvedte E.S."/>
            <person name="Hood G.R."/>
            <person name="Feder J.L."/>
            <person name="Forbes A.A."/>
            <person name="Logsdon J.M."/>
            <person name="Mcelroy K.E."/>
        </authorList>
    </citation>
    <scope>NUCLEOTIDE SEQUENCE [LARGE SCALE GENOMIC DNA]</scope>
    <source>
        <strain evidence="10">Michigan</strain>
    </source>
</reference>
<evidence type="ECO:0000256" key="1">
    <source>
        <dbReference type="ARBA" id="ARBA00004651"/>
    </source>
</evidence>
<feature type="transmembrane region" description="Helical" evidence="9">
    <location>
        <begin position="304"/>
        <end position="325"/>
    </location>
</feature>
<dbReference type="Proteomes" id="UP000297026">
    <property type="component" value="Unassembled WGS sequence"/>
</dbReference>
<feature type="transmembrane region" description="Helical" evidence="9">
    <location>
        <begin position="409"/>
        <end position="429"/>
    </location>
</feature>
<dbReference type="GO" id="GO:0050916">
    <property type="term" value="P:sensory perception of sweet taste"/>
    <property type="evidence" value="ECO:0007669"/>
    <property type="project" value="UniProtKB-ARBA"/>
</dbReference>
<dbReference type="GO" id="GO:0008527">
    <property type="term" value="F:taste receptor activity"/>
    <property type="evidence" value="ECO:0007669"/>
    <property type="project" value="InterPro"/>
</dbReference>
<feature type="transmembrane region" description="Helical" evidence="9">
    <location>
        <begin position="166"/>
        <end position="183"/>
    </location>
</feature>
<dbReference type="Pfam" id="PF06151">
    <property type="entry name" value="Trehalose_recp"/>
    <property type="match status" value="1"/>
</dbReference>
<keyword evidence="5 9" id="KW-1133">Transmembrane helix</keyword>
<dbReference type="OrthoDB" id="5800391at2759"/>
<feature type="transmembrane region" description="Helical" evidence="9">
    <location>
        <begin position="337"/>
        <end position="358"/>
    </location>
</feature>
<evidence type="ECO:0000313" key="11">
    <source>
        <dbReference type="Proteomes" id="UP000297026"/>
    </source>
</evidence>
<keyword evidence="8" id="KW-0807">Transducer</keyword>
<evidence type="ECO:0000256" key="8">
    <source>
        <dbReference type="PIRNR" id="PIRNR038981"/>
    </source>
</evidence>
<keyword evidence="7 8" id="KW-0675">Receptor</keyword>
<feature type="transmembrane region" description="Helical" evidence="9">
    <location>
        <begin position="86"/>
        <end position="108"/>
    </location>
</feature>
<keyword evidence="6 9" id="KW-0472">Membrane</keyword>
<evidence type="ECO:0000256" key="7">
    <source>
        <dbReference type="ARBA" id="ARBA00023170"/>
    </source>
</evidence>
<dbReference type="PANTHER" id="PTHR21421">
    <property type="entry name" value="GUSTATORY RECEPTOR"/>
    <property type="match status" value="1"/>
</dbReference>
<comment type="function">
    <text evidence="8">Plays a role in the sugar gustatory response.</text>
</comment>
<evidence type="ECO:0000256" key="3">
    <source>
        <dbReference type="ARBA" id="ARBA00022475"/>
    </source>
</evidence>
<comment type="similarity">
    <text evidence="2">Belongs to the insect chemoreceptor superfamily. Gustatory receptor (GR) family. Gr5a subfamily.</text>
</comment>
<protein>
    <recommendedName>
        <fullName evidence="8">Gustatory receptor</fullName>
    </recommendedName>
</protein>
<evidence type="ECO:0000313" key="10">
    <source>
        <dbReference type="EMBL" id="THK33051.1"/>
    </source>
</evidence>
<dbReference type="AlphaFoldDB" id="A0A4E0RYZ4"/>